<dbReference type="RefSeq" id="WP_015403552.1">
    <property type="nucleotide sequence ID" value="NC_020304.1"/>
</dbReference>
<evidence type="ECO:0000259" key="10">
    <source>
        <dbReference type="PROSITE" id="PS50109"/>
    </source>
</evidence>
<dbReference type="PATRIC" id="fig|1167006.5.peg.1431"/>
<dbReference type="HOGENOM" id="CLU_000445_114_72_7"/>
<reference evidence="14" key="1">
    <citation type="journal article" date="2013" name="Stand. Genomic Sci.">
        <title>Complete genome sequence of Desulfocapsa sulfexigens, a marine deltaproteobacterium specialized in disproportionating inorganic sulfur compounds.</title>
        <authorList>
            <person name="Finster K.W."/>
            <person name="Kjeldsen K.U."/>
            <person name="Kube M."/>
            <person name="Reinhardt R."/>
            <person name="Mussmann M."/>
            <person name="Amann R."/>
            <person name="Schreiber L."/>
        </authorList>
    </citation>
    <scope>NUCLEOTIDE SEQUENCE [LARGE SCALE GENOMIC DNA]</scope>
    <source>
        <strain evidence="14">DSM 10523 / SB164P1</strain>
    </source>
</reference>
<dbReference type="SUPFAM" id="SSF52172">
    <property type="entry name" value="CheY-like"/>
    <property type="match status" value="1"/>
</dbReference>
<evidence type="ECO:0000259" key="11">
    <source>
        <dbReference type="PROSITE" id="PS50110"/>
    </source>
</evidence>
<dbReference type="InterPro" id="IPR011006">
    <property type="entry name" value="CheY-like_superfamily"/>
</dbReference>
<keyword evidence="14" id="KW-1185">Reference proteome</keyword>
<dbReference type="InterPro" id="IPR035965">
    <property type="entry name" value="PAS-like_dom_sf"/>
</dbReference>
<dbReference type="SUPFAM" id="SSF47384">
    <property type="entry name" value="Homodimeric domain of signal transducing histidine kinase"/>
    <property type="match status" value="1"/>
</dbReference>
<dbReference type="InterPro" id="IPR000014">
    <property type="entry name" value="PAS"/>
</dbReference>
<dbReference type="InterPro" id="IPR001789">
    <property type="entry name" value="Sig_transdc_resp-reg_receiver"/>
</dbReference>
<dbReference type="PROSITE" id="PS50110">
    <property type="entry name" value="RESPONSE_REGULATORY"/>
    <property type="match status" value="1"/>
</dbReference>
<name>M1PDR8_DESSD</name>
<dbReference type="PANTHER" id="PTHR43065">
    <property type="entry name" value="SENSOR HISTIDINE KINASE"/>
    <property type="match status" value="1"/>
</dbReference>
<keyword evidence="8" id="KW-0902">Two-component regulatory system</keyword>
<dbReference type="PROSITE" id="PS50112">
    <property type="entry name" value="PAS"/>
    <property type="match status" value="1"/>
</dbReference>
<dbReference type="SUPFAM" id="SSF55874">
    <property type="entry name" value="ATPase domain of HSP90 chaperone/DNA topoisomerase II/histidine kinase"/>
    <property type="match status" value="1"/>
</dbReference>
<evidence type="ECO:0000313" key="14">
    <source>
        <dbReference type="Proteomes" id="UP000011721"/>
    </source>
</evidence>
<proteinExistence type="predicted"/>
<comment type="catalytic activity">
    <reaction evidence="1">
        <text>ATP + protein L-histidine = ADP + protein N-phospho-L-histidine.</text>
        <dbReference type="EC" id="2.7.13.3"/>
    </reaction>
</comment>
<feature type="modified residue" description="4-aspartylphosphate" evidence="9">
    <location>
        <position position="58"/>
    </location>
</feature>
<evidence type="ECO:0000256" key="5">
    <source>
        <dbReference type="ARBA" id="ARBA00022741"/>
    </source>
</evidence>
<sequence length="572" mass="63969">MTEKSQQKAIIIAEDDQLIRTTTAHYLRSRGYKVIEAEDGKVALQLFRENAPDIVLTDLRMPELDGMELVKTIALEDAGIPVIIVSGMGTMNDVIEALRVGAWDFLTKPIADLGILNHSIKRALNHAELLRKEKKHQASLEAEVELRTIELLQHNKMLEKEMQKRQVQEAKVLRAKQEWERTVDSMSDMVAIIDREHNIVRMNRTMVDVIGESYEELLGGKCYQWMHGMDAPPDYCPHVRLLQDQKSHHVEMYQEQIGGHCEELVRPYYDSDGVLLGSVHIVRNINDQKKAEQEKEKVQSQLLHAQKLESVGQLAAGIAHEINTPTQFIGTNIDFLEEASQDISSFMGQIQEIIKTAPQEVVDAVNTAFEEMDWDYLAEEIPLAISQSREGVKRVTSIVRAMKEFSHPGSRDKESLSLNQIINTTVTVARNEWKYVAEMSLRLDENLPRVPLLADEMGQVILNMLVNAAHAIAEKLGDNPEGEKGIITIATAGTEEGVTVSISDTGAGMPEKVQLRIFDPFYTTKKVGKGTGQGLAISHDVIVEKHQGTISVESEAGRGTTFIITLPLHPGK</sequence>
<dbReference type="PRINTS" id="PR00344">
    <property type="entry name" value="BCTRLSENSOR"/>
</dbReference>
<dbReference type="Gene3D" id="3.30.450.20">
    <property type="entry name" value="PAS domain"/>
    <property type="match status" value="1"/>
</dbReference>
<dbReference type="InterPro" id="IPR004358">
    <property type="entry name" value="Sig_transdc_His_kin-like_C"/>
</dbReference>
<dbReference type="SMART" id="SM00091">
    <property type="entry name" value="PAS"/>
    <property type="match status" value="1"/>
</dbReference>
<evidence type="ECO:0000256" key="7">
    <source>
        <dbReference type="ARBA" id="ARBA00022840"/>
    </source>
</evidence>
<dbReference type="Gene3D" id="1.10.287.130">
    <property type="match status" value="1"/>
</dbReference>
<dbReference type="SMART" id="SM00448">
    <property type="entry name" value="REC"/>
    <property type="match status" value="1"/>
</dbReference>
<dbReference type="EMBL" id="CP003985">
    <property type="protein sequence ID" value="AGF77860.1"/>
    <property type="molecule type" value="Genomic_DNA"/>
</dbReference>
<evidence type="ECO:0000256" key="1">
    <source>
        <dbReference type="ARBA" id="ARBA00000085"/>
    </source>
</evidence>
<protein>
    <recommendedName>
        <fullName evidence="2">histidine kinase</fullName>
        <ecNumber evidence="2">2.7.13.3</ecNumber>
    </recommendedName>
</protein>
<dbReference type="InterPro" id="IPR036097">
    <property type="entry name" value="HisK_dim/P_sf"/>
</dbReference>
<keyword evidence="6" id="KW-0418">Kinase</keyword>
<evidence type="ECO:0000256" key="8">
    <source>
        <dbReference type="ARBA" id="ARBA00023012"/>
    </source>
</evidence>
<dbReference type="Proteomes" id="UP000011721">
    <property type="component" value="Chromosome"/>
</dbReference>
<dbReference type="NCBIfam" id="TIGR00229">
    <property type="entry name" value="sensory_box"/>
    <property type="match status" value="1"/>
</dbReference>
<dbReference type="GO" id="GO:0005524">
    <property type="term" value="F:ATP binding"/>
    <property type="evidence" value="ECO:0007669"/>
    <property type="project" value="UniProtKB-KW"/>
</dbReference>
<dbReference type="SUPFAM" id="SSF55785">
    <property type="entry name" value="PYP-like sensor domain (PAS domain)"/>
    <property type="match status" value="1"/>
</dbReference>
<keyword evidence="5" id="KW-0547">Nucleotide-binding</keyword>
<dbReference type="PANTHER" id="PTHR43065:SF46">
    <property type="entry name" value="C4-DICARBOXYLATE TRANSPORT SENSOR PROTEIN DCTB"/>
    <property type="match status" value="1"/>
</dbReference>
<dbReference type="AlphaFoldDB" id="M1PDR8"/>
<evidence type="ECO:0000256" key="3">
    <source>
        <dbReference type="ARBA" id="ARBA00022553"/>
    </source>
</evidence>
<accession>M1PDR8</accession>
<feature type="domain" description="Histidine kinase" evidence="10">
    <location>
        <begin position="317"/>
        <end position="570"/>
    </location>
</feature>
<dbReference type="InterPro" id="IPR003594">
    <property type="entry name" value="HATPase_dom"/>
</dbReference>
<dbReference type="InterPro" id="IPR036890">
    <property type="entry name" value="HATPase_C_sf"/>
</dbReference>
<evidence type="ECO:0000313" key="13">
    <source>
        <dbReference type="EMBL" id="AGF77860.1"/>
    </source>
</evidence>
<dbReference type="KEGG" id="dsf:UWK_01299"/>
<evidence type="ECO:0000259" key="12">
    <source>
        <dbReference type="PROSITE" id="PS50112"/>
    </source>
</evidence>
<organism evidence="13 14">
    <name type="scientific">Desulfocapsa sulfexigens (strain DSM 10523 / SB164P1)</name>
    <dbReference type="NCBI Taxonomy" id="1167006"/>
    <lineage>
        <taxon>Bacteria</taxon>
        <taxon>Pseudomonadati</taxon>
        <taxon>Thermodesulfobacteriota</taxon>
        <taxon>Desulfobulbia</taxon>
        <taxon>Desulfobulbales</taxon>
        <taxon>Desulfocapsaceae</taxon>
        <taxon>Desulfocapsa</taxon>
    </lineage>
</organism>
<dbReference type="eggNOG" id="COG4191">
    <property type="taxonomic scope" value="Bacteria"/>
</dbReference>
<feature type="domain" description="Response regulatory" evidence="11">
    <location>
        <begin position="9"/>
        <end position="123"/>
    </location>
</feature>
<dbReference type="InterPro" id="IPR005467">
    <property type="entry name" value="His_kinase_dom"/>
</dbReference>
<dbReference type="SMART" id="SM00387">
    <property type="entry name" value="HATPase_c"/>
    <property type="match status" value="1"/>
</dbReference>
<dbReference type="CDD" id="cd00130">
    <property type="entry name" value="PAS"/>
    <property type="match status" value="1"/>
</dbReference>
<evidence type="ECO:0000256" key="9">
    <source>
        <dbReference type="PROSITE-ProRule" id="PRU00169"/>
    </source>
</evidence>
<keyword evidence="4" id="KW-0808">Transferase</keyword>
<dbReference type="EC" id="2.7.13.3" evidence="2"/>
<dbReference type="eggNOG" id="COG0745">
    <property type="taxonomic scope" value="Bacteria"/>
</dbReference>
<dbReference type="InterPro" id="IPR003661">
    <property type="entry name" value="HisK_dim/P_dom"/>
</dbReference>
<dbReference type="STRING" id="1167006.UWK_01299"/>
<keyword evidence="7" id="KW-0067">ATP-binding</keyword>
<dbReference type="PROSITE" id="PS50109">
    <property type="entry name" value="HIS_KIN"/>
    <property type="match status" value="1"/>
</dbReference>
<keyword evidence="3 9" id="KW-0597">Phosphoprotein</keyword>
<dbReference type="InterPro" id="IPR013656">
    <property type="entry name" value="PAS_4"/>
</dbReference>
<feature type="domain" description="PAS" evidence="12">
    <location>
        <begin position="175"/>
        <end position="219"/>
    </location>
</feature>
<dbReference type="OrthoDB" id="9769169at2"/>
<evidence type="ECO:0000256" key="6">
    <source>
        <dbReference type="ARBA" id="ARBA00022777"/>
    </source>
</evidence>
<gene>
    <name evidence="13" type="ordered locus">UWK_01299</name>
</gene>
<evidence type="ECO:0000256" key="2">
    <source>
        <dbReference type="ARBA" id="ARBA00012438"/>
    </source>
</evidence>
<dbReference type="Pfam" id="PF08448">
    <property type="entry name" value="PAS_4"/>
    <property type="match status" value="1"/>
</dbReference>
<dbReference type="Pfam" id="PF00072">
    <property type="entry name" value="Response_reg"/>
    <property type="match status" value="1"/>
</dbReference>
<evidence type="ECO:0000256" key="4">
    <source>
        <dbReference type="ARBA" id="ARBA00022679"/>
    </source>
</evidence>
<dbReference type="Pfam" id="PF02518">
    <property type="entry name" value="HATPase_c"/>
    <property type="match status" value="1"/>
</dbReference>
<dbReference type="CDD" id="cd00082">
    <property type="entry name" value="HisKA"/>
    <property type="match status" value="1"/>
</dbReference>
<dbReference type="Gene3D" id="3.30.565.10">
    <property type="entry name" value="Histidine kinase-like ATPase, C-terminal domain"/>
    <property type="match status" value="1"/>
</dbReference>
<dbReference type="Gene3D" id="3.40.50.2300">
    <property type="match status" value="1"/>
</dbReference>
<dbReference type="GO" id="GO:0000155">
    <property type="term" value="F:phosphorelay sensor kinase activity"/>
    <property type="evidence" value="ECO:0007669"/>
    <property type="project" value="InterPro"/>
</dbReference>